<feature type="domain" description="Sodium/calcium exchanger membrane region" evidence="6">
    <location>
        <begin position="181"/>
        <end position="322"/>
    </location>
</feature>
<feature type="transmembrane region" description="Helical" evidence="5">
    <location>
        <begin position="127"/>
        <end position="145"/>
    </location>
</feature>
<dbReference type="NCBIfam" id="TIGR00367">
    <property type="entry name" value="calcium/sodium antiporter"/>
    <property type="match status" value="1"/>
</dbReference>
<feature type="transmembrane region" description="Helical" evidence="5">
    <location>
        <begin position="305"/>
        <end position="324"/>
    </location>
</feature>
<feature type="transmembrane region" description="Helical" evidence="5">
    <location>
        <begin position="78"/>
        <end position="98"/>
    </location>
</feature>
<evidence type="ECO:0000313" key="8">
    <source>
        <dbReference type="Proteomes" id="UP000564378"/>
    </source>
</evidence>
<dbReference type="InterPro" id="IPR044880">
    <property type="entry name" value="NCX_ion-bd_dom_sf"/>
</dbReference>
<dbReference type="GO" id="GO:0006874">
    <property type="term" value="P:intracellular calcium ion homeostasis"/>
    <property type="evidence" value="ECO:0007669"/>
    <property type="project" value="TreeGrafter"/>
</dbReference>
<evidence type="ECO:0000256" key="2">
    <source>
        <dbReference type="ARBA" id="ARBA00022692"/>
    </source>
</evidence>
<evidence type="ECO:0000256" key="4">
    <source>
        <dbReference type="ARBA" id="ARBA00023136"/>
    </source>
</evidence>
<dbReference type="InterPro" id="IPR004481">
    <property type="entry name" value="K/Na/Ca-exchanger"/>
</dbReference>
<keyword evidence="2 5" id="KW-0812">Transmembrane</keyword>
<reference evidence="7 8" key="1">
    <citation type="submission" date="2020-08" db="EMBL/GenBank/DDBJ databases">
        <title>Draft genome sequence of Parasphingopyxis sp. GrpM-11.</title>
        <authorList>
            <person name="Oh J."/>
            <person name="Roh D.-H."/>
        </authorList>
    </citation>
    <scope>NUCLEOTIDE SEQUENCE [LARGE SCALE GENOMIC DNA]</scope>
    <source>
        <strain evidence="7 8">GrpM-11</strain>
    </source>
</reference>
<sequence>MLFSLIVLVAGFAILVVGGELLVRGAVQLAARARVSPLLVGIVIIGFGTSMPELVTSVRAAIAGAPGIAWGNVVGSNLINTLAILGVAALIGPFAVAGKGVWRDGVMALGATALLYALAQFGSVGRWAGAALLALLVGYLLLAYFQERGHPETNSAALDKAAAHEELEDFDGEVRTPWPVALLMVLAGLALLIIGGGMLVHGSVALARVAGISETVIGLTIVAFGTSAPELVTAAVAAWRRHGALAFGNVIGSNLYNILGIGGFTAIVAPHSVPAELLPVEFPVLLASAFAVLVIAAWRGRFGRLAGAILLGGYLAHLLFLLFAA</sequence>
<evidence type="ECO:0000259" key="6">
    <source>
        <dbReference type="Pfam" id="PF01699"/>
    </source>
</evidence>
<dbReference type="GO" id="GO:0005886">
    <property type="term" value="C:plasma membrane"/>
    <property type="evidence" value="ECO:0007669"/>
    <property type="project" value="TreeGrafter"/>
</dbReference>
<dbReference type="PANTHER" id="PTHR10846">
    <property type="entry name" value="SODIUM/POTASSIUM/CALCIUM EXCHANGER"/>
    <property type="match status" value="1"/>
</dbReference>
<keyword evidence="8" id="KW-1185">Reference proteome</keyword>
<dbReference type="InterPro" id="IPR004837">
    <property type="entry name" value="NaCa_Exmemb"/>
</dbReference>
<comment type="subcellular location">
    <subcellularLocation>
        <location evidence="1">Membrane</location>
        <topology evidence="1">Multi-pass membrane protein</topology>
    </subcellularLocation>
</comment>
<dbReference type="Proteomes" id="UP000564378">
    <property type="component" value="Unassembled WGS sequence"/>
</dbReference>
<organism evidence="7 8">
    <name type="scientific">Parasphingopyxis marina</name>
    <dbReference type="NCBI Taxonomy" id="2761622"/>
    <lineage>
        <taxon>Bacteria</taxon>
        <taxon>Pseudomonadati</taxon>
        <taxon>Pseudomonadota</taxon>
        <taxon>Alphaproteobacteria</taxon>
        <taxon>Sphingomonadales</taxon>
        <taxon>Sphingomonadaceae</taxon>
        <taxon>Parasphingopyxis</taxon>
    </lineage>
</organism>
<evidence type="ECO:0000256" key="3">
    <source>
        <dbReference type="ARBA" id="ARBA00022989"/>
    </source>
</evidence>
<dbReference type="AlphaFoldDB" id="A0A842I0S1"/>
<gene>
    <name evidence="7" type="ORF">H6P80_12545</name>
</gene>
<accession>A0A842I0S1</accession>
<feature type="transmembrane region" description="Helical" evidence="5">
    <location>
        <begin position="216"/>
        <end position="239"/>
    </location>
</feature>
<comment type="caution">
    <text evidence="7">The sequence shown here is derived from an EMBL/GenBank/DDBJ whole genome shotgun (WGS) entry which is preliminary data.</text>
</comment>
<dbReference type="GO" id="GO:0005262">
    <property type="term" value="F:calcium channel activity"/>
    <property type="evidence" value="ECO:0007669"/>
    <property type="project" value="TreeGrafter"/>
</dbReference>
<protein>
    <submittedName>
        <fullName evidence="7">Calcium/sodium antiporter</fullName>
    </submittedName>
</protein>
<dbReference type="PANTHER" id="PTHR10846:SF8">
    <property type="entry name" value="INNER MEMBRANE PROTEIN YRBG"/>
    <property type="match status" value="1"/>
</dbReference>
<keyword evidence="3 5" id="KW-1133">Transmembrane helix</keyword>
<dbReference type="EMBL" id="JACJVJ010000002">
    <property type="protein sequence ID" value="MBC2778447.1"/>
    <property type="molecule type" value="Genomic_DNA"/>
</dbReference>
<dbReference type="RefSeq" id="WP_185801701.1">
    <property type="nucleotide sequence ID" value="NZ_JACJVJ010000002.1"/>
</dbReference>
<proteinExistence type="predicted"/>
<evidence type="ECO:0000256" key="1">
    <source>
        <dbReference type="ARBA" id="ARBA00004141"/>
    </source>
</evidence>
<evidence type="ECO:0000256" key="5">
    <source>
        <dbReference type="SAM" id="Phobius"/>
    </source>
</evidence>
<feature type="transmembrane region" description="Helical" evidence="5">
    <location>
        <begin position="246"/>
        <end position="268"/>
    </location>
</feature>
<dbReference type="Gene3D" id="1.20.1420.30">
    <property type="entry name" value="NCX, central ion-binding region"/>
    <property type="match status" value="2"/>
</dbReference>
<feature type="domain" description="Sodium/calcium exchanger membrane region" evidence="6">
    <location>
        <begin position="4"/>
        <end position="144"/>
    </location>
</feature>
<dbReference type="Pfam" id="PF01699">
    <property type="entry name" value="Na_Ca_ex"/>
    <property type="match status" value="2"/>
</dbReference>
<feature type="transmembrane region" description="Helical" evidence="5">
    <location>
        <begin position="35"/>
        <end position="58"/>
    </location>
</feature>
<dbReference type="GO" id="GO:0008273">
    <property type="term" value="F:calcium, potassium:sodium antiporter activity"/>
    <property type="evidence" value="ECO:0007669"/>
    <property type="project" value="TreeGrafter"/>
</dbReference>
<name>A0A842I0S1_9SPHN</name>
<feature type="transmembrane region" description="Helical" evidence="5">
    <location>
        <begin position="6"/>
        <end position="23"/>
    </location>
</feature>
<keyword evidence="4 5" id="KW-0472">Membrane</keyword>
<feature type="transmembrane region" description="Helical" evidence="5">
    <location>
        <begin position="105"/>
        <end position="121"/>
    </location>
</feature>
<feature type="transmembrane region" description="Helical" evidence="5">
    <location>
        <begin position="180"/>
        <end position="204"/>
    </location>
</feature>
<evidence type="ECO:0000313" key="7">
    <source>
        <dbReference type="EMBL" id="MBC2778447.1"/>
    </source>
</evidence>
<feature type="transmembrane region" description="Helical" evidence="5">
    <location>
        <begin position="280"/>
        <end position="298"/>
    </location>
</feature>